<accession>A0A0K2G821</accession>
<organism evidence="3 4">
    <name type="scientific">Nitrospira moscoviensis</name>
    <dbReference type="NCBI Taxonomy" id="42253"/>
    <lineage>
        <taxon>Bacteria</taxon>
        <taxon>Pseudomonadati</taxon>
        <taxon>Nitrospirota</taxon>
        <taxon>Nitrospiria</taxon>
        <taxon>Nitrospirales</taxon>
        <taxon>Nitrospiraceae</taxon>
        <taxon>Nitrospira</taxon>
    </lineage>
</organism>
<dbReference type="EC" id="3.2.1.-" evidence="3"/>
<dbReference type="SUPFAM" id="SSF53955">
    <property type="entry name" value="Lysozyme-like"/>
    <property type="match status" value="1"/>
</dbReference>
<gene>
    <name evidence="3" type="ORF">NITMOv2_0319</name>
</gene>
<dbReference type="InterPro" id="IPR008258">
    <property type="entry name" value="Transglycosylase_SLT_dom_1"/>
</dbReference>
<dbReference type="KEGG" id="nmv:NITMOv2_0319"/>
<dbReference type="GO" id="GO:0016020">
    <property type="term" value="C:membrane"/>
    <property type="evidence" value="ECO:0007669"/>
    <property type="project" value="InterPro"/>
</dbReference>
<dbReference type="AlphaFoldDB" id="A0A0K2G821"/>
<keyword evidence="3" id="KW-0326">Glycosidase</keyword>
<evidence type="ECO:0000256" key="1">
    <source>
        <dbReference type="ARBA" id="ARBA00007734"/>
    </source>
</evidence>
<keyword evidence="3" id="KW-0378">Hydrolase</keyword>
<dbReference type="Gene3D" id="1.10.530.10">
    <property type="match status" value="1"/>
</dbReference>
<protein>
    <submittedName>
        <fullName evidence="3">Lytic murein transglycosylase</fullName>
        <ecNumber evidence="3">3.2.1.-</ecNumber>
    </submittedName>
</protein>
<keyword evidence="4" id="KW-1185">Reference proteome</keyword>
<dbReference type="PANTHER" id="PTHR37423:SF2">
    <property type="entry name" value="MEMBRANE-BOUND LYTIC MUREIN TRANSGLYCOSYLASE C"/>
    <property type="match status" value="1"/>
</dbReference>
<evidence type="ECO:0000313" key="4">
    <source>
        <dbReference type="Proteomes" id="UP000069205"/>
    </source>
</evidence>
<dbReference type="Pfam" id="PF01464">
    <property type="entry name" value="SLT"/>
    <property type="match status" value="1"/>
</dbReference>
<dbReference type="GO" id="GO:0000270">
    <property type="term" value="P:peptidoglycan metabolic process"/>
    <property type="evidence" value="ECO:0007669"/>
    <property type="project" value="InterPro"/>
</dbReference>
<dbReference type="CDD" id="cd00254">
    <property type="entry name" value="LT-like"/>
    <property type="match status" value="1"/>
</dbReference>
<dbReference type="InterPro" id="IPR023346">
    <property type="entry name" value="Lysozyme-like_dom_sf"/>
</dbReference>
<dbReference type="PATRIC" id="fig|42253.5.peg.307"/>
<evidence type="ECO:0000313" key="3">
    <source>
        <dbReference type="EMBL" id="ALA56757.1"/>
    </source>
</evidence>
<dbReference type="EMBL" id="CP011801">
    <property type="protein sequence ID" value="ALA56757.1"/>
    <property type="molecule type" value="Genomic_DNA"/>
</dbReference>
<proteinExistence type="inferred from homology"/>
<dbReference type="GO" id="GO:0016798">
    <property type="term" value="F:hydrolase activity, acting on glycosyl bonds"/>
    <property type="evidence" value="ECO:0007669"/>
    <property type="project" value="UniProtKB-KW"/>
</dbReference>
<name>A0A0K2G821_NITMO</name>
<comment type="similarity">
    <text evidence="1">Belongs to the transglycosylase Slt family.</text>
</comment>
<dbReference type="STRING" id="42253.NITMOv2_0319"/>
<dbReference type="RefSeq" id="WP_187299325.1">
    <property type="nucleotide sequence ID" value="NZ_CP011801.1"/>
</dbReference>
<dbReference type="PANTHER" id="PTHR37423">
    <property type="entry name" value="SOLUBLE LYTIC MUREIN TRANSGLYCOSYLASE-RELATED"/>
    <property type="match status" value="1"/>
</dbReference>
<dbReference type="GO" id="GO:0008933">
    <property type="term" value="F:peptidoglycan lytic transglycosylase activity"/>
    <property type="evidence" value="ECO:0007669"/>
    <property type="project" value="InterPro"/>
</dbReference>
<dbReference type="PROSITE" id="PS00922">
    <property type="entry name" value="TRANSGLYCOSYLASE"/>
    <property type="match status" value="1"/>
</dbReference>
<reference evidence="3 4" key="1">
    <citation type="journal article" date="2015" name="Proc. Natl. Acad. Sci. U.S.A.">
        <title>Expanded metabolic versatility of ubiquitous nitrite-oxidizing bacteria from the genus Nitrospira.</title>
        <authorList>
            <person name="Koch H."/>
            <person name="Lucker S."/>
            <person name="Albertsen M."/>
            <person name="Kitzinger K."/>
            <person name="Herbold C."/>
            <person name="Spieck E."/>
            <person name="Nielsen P.H."/>
            <person name="Wagner M."/>
            <person name="Daims H."/>
        </authorList>
    </citation>
    <scope>NUCLEOTIDE SEQUENCE [LARGE SCALE GENOMIC DNA]</scope>
    <source>
        <strain evidence="3 4">NSP M-1</strain>
    </source>
</reference>
<evidence type="ECO:0000259" key="2">
    <source>
        <dbReference type="Pfam" id="PF01464"/>
    </source>
</evidence>
<sequence length="230" mass="25481">MKIKTLTIAGLATPSRDGMTSTYGLIRKGRLAGWAALMILVTSTPSVLADADIYRYVSPNGTVYITNVPSDAAFTPMTGKGRYHASISDRELEEAVARYAREYRLSPALLMAVMKAESDFNPTVISKAGAVGLMQLIPETAIRHGVRNLYDTGENIAGGAKHLRYLLDRFNGNIRLALAAYNAGERKVDRYRQIPPFKETKTYVKKVMGFYRDYRSSTTVMALNDTLTLR</sequence>
<dbReference type="Proteomes" id="UP000069205">
    <property type="component" value="Chromosome"/>
</dbReference>
<dbReference type="InterPro" id="IPR000189">
    <property type="entry name" value="Transglyc_AS"/>
</dbReference>
<feature type="domain" description="Transglycosylase SLT" evidence="2">
    <location>
        <begin position="97"/>
        <end position="203"/>
    </location>
</feature>